<dbReference type="InterPro" id="IPR000819">
    <property type="entry name" value="Peptidase_M17_C"/>
</dbReference>
<feature type="domain" description="Cytosol aminopeptidase" evidence="10">
    <location>
        <begin position="455"/>
        <end position="462"/>
    </location>
</feature>
<name>A0A1S1RM10_9ACTN</name>
<feature type="binding site" evidence="8">
    <location>
        <position position="375"/>
    </location>
    <ligand>
        <name>Mn(2+)</name>
        <dbReference type="ChEBI" id="CHEBI:29035"/>
        <label>2</label>
    </ligand>
</feature>
<feature type="compositionally biased region" description="Low complexity" evidence="9">
    <location>
        <begin position="235"/>
        <end position="247"/>
    </location>
</feature>
<dbReference type="EC" id="3.4.11.1" evidence="8"/>
<evidence type="ECO:0000256" key="1">
    <source>
        <dbReference type="ARBA" id="ARBA00000135"/>
    </source>
</evidence>
<dbReference type="NCBIfam" id="NF002073">
    <property type="entry name" value="PRK00913.1-2"/>
    <property type="match status" value="1"/>
</dbReference>
<comment type="subcellular location">
    <subcellularLocation>
        <location evidence="8">Cytoplasm</location>
    </subcellularLocation>
</comment>
<evidence type="ECO:0000256" key="8">
    <source>
        <dbReference type="HAMAP-Rule" id="MF_00181"/>
    </source>
</evidence>
<dbReference type="GO" id="GO:0005737">
    <property type="term" value="C:cytoplasm"/>
    <property type="evidence" value="ECO:0007669"/>
    <property type="project" value="UniProtKB-SubCell"/>
</dbReference>
<comment type="caution">
    <text evidence="11">The sequence shown here is derived from an EMBL/GenBank/DDBJ whole genome shotgun (WGS) entry which is preliminary data.</text>
</comment>
<dbReference type="HAMAP" id="MF_00181">
    <property type="entry name" value="Cytosol_peptidase_M17"/>
    <property type="match status" value="1"/>
</dbReference>
<gene>
    <name evidence="8" type="primary">pepA</name>
    <name evidence="11" type="ORF">BBK14_00850</name>
</gene>
<dbReference type="InterPro" id="IPR011356">
    <property type="entry name" value="Leucine_aapep/pepB"/>
</dbReference>
<protein>
    <recommendedName>
        <fullName evidence="8">Probable cytosol aminopeptidase</fullName>
        <ecNumber evidence="8">3.4.11.1</ecNumber>
    </recommendedName>
    <alternativeName>
        <fullName evidence="8">Leucine aminopeptidase</fullName>
        <shortName evidence="8">LAP</shortName>
        <ecNumber evidence="8">3.4.11.10</ecNumber>
    </alternativeName>
    <alternativeName>
        <fullName evidence="8">Leucyl aminopeptidase</fullName>
    </alternativeName>
</protein>
<dbReference type="Gene3D" id="3.40.220.10">
    <property type="entry name" value="Leucine Aminopeptidase, subunit E, domain 1"/>
    <property type="match status" value="1"/>
</dbReference>
<dbReference type="PANTHER" id="PTHR11963:SF23">
    <property type="entry name" value="CYTOSOL AMINOPEPTIDASE"/>
    <property type="match status" value="1"/>
</dbReference>
<keyword evidence="8" id="KW-0479">Metal-binding</keyword>
<dbReference type="EMBL" id="MAXA01000001">
    <property type="protein sequence ID" value="OHV46851.1"/>
    <property type="molecule type" value="Genomic_DNA"/>
</dbReference>
<dbReference type="PROSITE" id="PS00631">
    <property type="entry name" value="CYTOSOL_AP"/>
    <property type="match status" value="1"/>
</dbReference>
<keyword evidence="6 8" id="KW-0378">Hydrolase</keyword>
<evidence type="ECO:0000256" key="7">
    <source>
        <dbReference type="ARBA" id="ARBA00049972"/>
    </source>
</evidence>
<dbReference type="OrthoDB" id="9809354at2"/>
<feature type="active site" evidence="8">
    <location>
        <position position="461"/>
    </location>
</feature>
<feature type="region of interest" description="Disordered" evidence="9">
    <location>
        <begin position="1"/>
        <end position="87"/>
    </location>
</feature>
<dbReference type="GO" id="GO:0030145">
    <property type="term" value="F:manganese ion binding"/>
    <property type="evidence" value="ECO:0007669"/>
    <property type="project" value="UniProtKB-UniRule"/>
</dbReference>
<evidence type="ECO:0000256" key="5">
    <source>
        <dbReference type="ARBA" id="ARBA00022670"/>
    </source>
</evidence>
<keyword evidence="4 8" id="KW-0031">Aminopeptidase</keyword>
<evidence type="ECO:0000256" key="2">
    <source>
        <dbReference type="ARBA" id="ARBA00000967"/>
    </source>
</evidence>
<dbReference type="SUPFAM" id="SSF52949">
    <property type="entry name" value="Macro domain-like"/>
    <property type="match status" value="1"/>
</dbReference>
<feature type="region of interest" description="Disordered" evidence="9">
    <location>
        <begin position="219"/>
        <end position="256"/>
    </location>
</feature>
<dbReference type="GO" id="GO:0070006">
    <property type="term" value="F:metalloaminopeptidase activity"/>
    <property type="evidence" value="ECO:0007669"/>
    <property type="project" value="InterPro"/>
</dbReference>
<feature type="binding site" evidence="8">
    <location>
        <position position="459"/>
    </location>
    <ligand>
        <name>Mn(2+)</name>
        <dbReference type="ChEBI" id="CHEBI:29035"/>
        <label>1</label>
    </ligand>
</feature>
<dbReference type="EC" id="3.4.11.10" evidence="8"/>
<dbReference type="CDD" id="cd00433">
    <property type="entry name" value="Peptidase_M17"/>
    <property type="match status" value="1"/>
</dbReference>
<dbReference type="InterPro" id="IPR023042">
    <property type="entry name" value="Peptidase_M17_leu_NH2_pept"/>
</dbReference>
<dbReference type="Gene3D" id="3.40.630.10">
    <property type="entry name" value="Zn peptidases"/>
    <property type="match status" value="1"/>
</dbReference>
<feature type="binding site" evidence="8">
    <location>
        <position position="380"/>
    </location>
    <ligand>
        <name>Mn(2+)</name>
        <dbReference type="ChEBI" id="CHEBI:29035"/>
        <label>1</label>
    </ligand>
</feature>
<sequence>MTTAAPTQDADLIDSRYRAPLVILTSTEHPPSVGGPEPGEPPVRDDTGGAPGEPAPPAGSVGAPGVAGSPGSAGAVGTAGAGGAAEGTAGAAVGWDCSVLAVVVTSVDGAAVVGEQGRSACARVGADPDRLIENEAFRGDAGGVLVVPLSRSERPWRLFLLGVGAGGTADWRSAGAALARRGGTRGRPFVVAEPDAEQIYAFVEGFVLGSYRPADAVTGATPEDAVTGTAHEAGTEPAPESAESAESAPDEPPAGPRAERILVLRTERAENPALIEAVRRARAVADGVCLARDLINMPSLVKTPRWLADQAVRAASQAGLGVTVLDHSDLVSQGFGGLVAVGGGSPRPPCLVRLTYDGPSAPGGRTPGHRVLVGKGITFDSGGLSLKPSVSMASMKTDMSGAAAVLGAMVTLAELEVPGKVTALLCLAENMIGASAVRPGDVITCWGGTTVEVLNTDAEGRLVLADGLAYAAATLAPDQIVDLATLTGAITVALGRRTAGLFSSDDTLAGELADAAGRAGERVWRLPLTEEYRPAIDSPVADLANIGRALDVNGGSITAALFLREFTAGLPWAHFDIAGTARADSDDGEISRGGTGWGVRTLIAYLAGAPAGEQPT</sequence>
<reference evidence="12" key="1">
    <citation type="submission" date="2016-07" db="EMBL/GenBank/DDBJ databases">
        <title>Frankia sp. NRRL B-16219 Genome sequencing.</title>
        <authorList>
            <person name="Ghodhbane-Gtari F."/>
            <person name="Swanson E."/>
            <person name="Gueddou A."/>
            <person name="Louati M."/>
            <person name="Nouioui I."/>
            <person name="Hezbri K."/>
            <person name="Abebe-Akele F."/>
            <person name="Simpson S."/>
            <person name="Morris K."/>
            <person name="Thomas K."/>
            <person name="Gtari M."/>
            <person name="Tisa L.S."/>
        </authorList>
    </citation>
    <scope>NUCLEOTIDE SEQUENCE [LARGE SCALE GENOMIC DNA]</scope>
    <source>
        <strain evidence="12">NRRL B-16219</strain>
    </source>
</reference>
<proteinExistence type="inferred from homology"/>
<evidence type="ECO:0000256" key="3">
    <source>
        <dbReference type="ARBA" id="ARBA00009528"/>
    </source>
</evidence>
<feature type="active site" evidence="8">
    <location>
        <position position="387"/>
    </location>
</feature>
<feature type="binding site" evidence="8">
    <location>
        <position position="459"/>
    </location>
    <ligand>
        <name>Mn(2+)</name>
        <dbReference type="ChEBI" id="CHEBI:29035"/>
        <label>2</label>
    </ligand>
</feature>
<evidence type="ECO:0000256" key="9">
    <source>
        <dbReference type="SAM" id="MobiDB-lite"/>
    </source>
</evidence>
<keyword evidence="8" id="KW-0963">Cytoplasm</keyword>
<comment type="function">
    <text evidence="7 8">Presumably involved in the processing and regular turnover of intracellular proteins. Catalyzes the removal of unsubstituted N-terminal amino acids from various peptides.</text>
</comment>
<dbReference type="Proteomes" id="UP000179769">
    <property type="component" value="Unassembled WGS sequence"/>
</dbReference>
<keyword evidence="5 8" id="KW-0645">Protease</keyword>
<evidence type="ECO:0000313" key="11">
    <source>
        <dbReference type="EMBL" id="OHV46851.1"/>
    </source>
</evidence>
<comment type="similarity">
    <text evidence="3 8">Belongs to the peptidase M17 family.</text>
</comment>
<dbReference type="RefSeq" id="WP_071059318.1">
    <property type="nucleotide sequence ID" value="NZ_MAXA01000001.1"/>
</dbReference>
<dbReference type="SUPFAM" id="SSF53187">
    <property type="entry name" value="Zn-dependent exopeptidases"/>
    <property type="match status" value="1"/>
</dbReference>
<feature type="binding site" evidence="8">
    <location>
        <position position="457"/>
    </location>
    <ligand>
        <name>Mn(2+)</name>
        <dbReference type="ChEBI" id="CHEBI:29035"/>
        <label>1</label>
    </ligand>
</feature>
<feature type="binding site" evidence="8">
    <location>
        <position position="380"/>
    </location>
    <ligand>
        <name>Mn(2+)</name>
        <dbReference type="ChEBI" id="CHEBI:29035"/>
        <label>2</label>
    </ligand>
</feature>
<dbReference type="PRINTS" id="PR00481">
    <property type="entry name" value="LAMNOPPTDASE"/>
</dbReference>
<dbReference type="GO" id="GO:0006508">
    <property type="term" value="P:proteolysis"/>
    <property type="evidence" value="ECO:0007669"/>
    <property type="project" value="UniProtKB-KW"/>
</dbReference>
<organism evidence="11 12">
    <name type="scientific">Parafrankia soli</name>
    <dbReference type="NCBI Taxonomy" id="2599596"/>
    <lineage>
        <taxon>Bacteria</taxon>
        <taxon>Bacillati</taxon>
        <taxon>Actinomycetota</taxon>
        <taxon>Actinomycetes</taxon>
        <taxon>Frankiales</taxon>
        <taxon>Frankiaceae</taxon>
        <taxon>Parafrankia</taxon>
    </lineage>
</organism>
<feature type="binding site" evidence="8">
    <location>
        <position position="398"/>
    </location>
    <ligand>
        <name>Mn(2+)</name>
        <dbReference type="ChEBI" id="CHEBI:29035"/>
        <label>2</label>
    </ligand>
</feature>
<comment type="catalytic activity">
    <reaction evidence="2 8">
        <text>Release of an N-terminal amino acid, preferentially leucine, but not glutamic or aspartic acids.</text>
        <dbReference type="EC" id="3.4.11.10"/>
    </reaction>
</comment>
<comment type="cofactor">
    <cofactor evidence="8">
        <name>Mn(2+)</name>
        <dbReference type="ChEBI" id="CHEBI:29035"/>
    </cofactor>
    <text evidence="8">Binds 2 manganese ions per subunit.</text>
</comment>
<evidence type="ECO:0000256" key="4">
    <source>
        <dbReference type="ARBA" id="ARBA00022438"/>
    </source>
</evidence>
<evidence type="ECO:0000259" key="10">
    <source>
        <dbReference type="PROSITE" id="PS00631"/>
    </source>
</evidence>
<dbReference type="Pfam" id="PF00883">
    <property type="entry name" value="Peptidase_M17"/>
    <property type="match status" value="1"/>
</dbReference>
<comment type="catalytic activity">
    <reaction evidence="1 8">
        <text>Release of an N-terminal amino acid, Xaa-|-Yaa-, in which Xaa is preferably Leu, but may be other amino acids including Pro although not Arg or Lys, and Yaa may be Pro. Amino acid amides and methyl esters are also readily hydrolyzed, but rates on arylamides are exceedingly low.</text>
        <dbReference type="EC" id="3.4.11.1"/>
    </reaction>
</comment>
<evidence type="ECO:0000256" key="6">
    <source>
        <dbReference type="ARBA" id="ARBA00022801"/>
    </source>
</evidence>
<keyword evidence="8" id="KW-0464">Manganese</keyword>
<dbReference type="InterPro" id="IPR043472">
    <property type="entry name" value="Macro_dom-like"/>
</dbReference>
<keyword evidence="12" id="KW-1185">Reference proteome</keyword>
<accession>A0A1S1RM10</accession>
<evidence type="ECO:0000313" key="12">
    <source>
        <dbReference type="Proteomes" id="UP000179769"/>
    </source>
</evidence>
<feature type="compositionally biased region" description="Low complexity" evidence="9">
    <location>
        <begin position="58"/>
        <end position="76"/>
    </location>
</feature>
<dbReference type="AlphaFoldDB" id="A0A1S1RM10"/>
<dbReference type="PANTHER" id="PTHR11963">
    <property type="entry name" value="LEUCINE AMINOPEPTIDASE-RELATED"/>
    <property type="match status" value="1"/>
</dbReference>